<accession>A0A0K0DF53</accession>
<evidence type="ECO:0000313" key="6">
    <source>
        <dbReference type="Proteomes" id="UP000035642"/>
    </source>
</evidence>
<keyword evidence="2" id="KW-0812">Transmembrane</keyword>
<evidence type="ECO:0000256" key="4">
    <source>
        <dbReference type="ARBA" id="ARBA00023136"/>
    </source>
</evidence>
<proteinExistence type="predicted"/>
<dbReference type="GO" id="GO:0005783">
    <property type="term" value="C:endoplasmic reticulum"/>
    <property type="evidence" value="ECO:0007669"/>
    <property type="project" value="TreeGrafter"/>
</dbReference>
<dbReference type="PANTHER" id="PTHR13315:SF4">
    <property type="entry name" value="METALLOPHOSPHOESTERASE, ISOFORM E"/>
    <property type="match status" value="1"/>
</dbReference>
<keyword evidence="4" id="KW-0472">Membrane</keyword>
<organism evidence="6 7">
    <name type="scientific">Angiostrongylus cantonensis</name>
    <name type="common">Rat lungworm</name>
    <dbReference type="NCBI Taxonomy" id="6313"/>
    <lineage>
        <taxon>Eukaryota</taxon>
        <taxon>Metazoa</taxon>
        <taxon>Ecdysozoa</taxon>
        <taxon>Nematoda</taxon>
        <taxon>Chromadorea</taxon>
        <taxon>Rhabditida</taxon>
        <taxon>Rhabditina</taxon>
        <taxon>Rhabditomorpha</taxon>
        <taxon>Strongyloidea</taxon>
        <taxon>Metastrongylidae</taxon>
        <taxon>Angiostrongylus</taxon>
    </lineage>
</organism>
<evidence type="ECO:0000256" key="1">
    <source>
        <dbReference type="ARBA" id="ARBA00004141"/>
    </source>
</evidence>
<name>A0A0K0DF53_ANGCA</name>
<evidence type="ECO:0000313" key="7">
    <source>
        <dbReference type="WBParaSite" id="ACAC_0000956601-mRNA-1"/>
    </source>
</evidence>
<evidence type="ECO:0000256" key="2">
    <source>
        <dbReference type="ARBA" id="ARBA00022692"/>
    </source>
</evidence>
<sequence length="205" mass="23256">MLESSIQFPLVFPVALVLALVWGESLNYYYWRLFWNIPQPNSSESLGILIVADPQLVGFRNENHMIGPLTRWDCDRFLSKGFSYALSATNPDVIVFLGDLFDEGVEASESEIEWTLSRFRNIFNSQFPKIFISGDNDVGGEMEPVQSVLTTRFRSTFTNSFPVSSALFNHLTFTEAGMLEPDLILSAHDHKVSFCFIAGFLFFIL</sequence>
<protein>
    <submittedName>
        <fullName evidence="7">Metallophos domain-containing protein</fullName>
    </submittedName>
</protein>
<keyword evidence="6" id="KW-1185">Reference proteome</keyword>
<dbReference type="Gene3D" id="3.60.21.10">
    <property type="match status" value="1"/>
</dbReference>
<reference evidence="6" key="1">
    <citation type="submission" date="2012-09" db="EMBL/GenBank/DDBJ databases">
        <authorList>
            <person name="Martin A.A."/>
        </authorList>
    </citation>
    <scope>NUCLEOTIDE SEQUENCE</scope>
</reference>
<dbReference type="GO" id="GO:0016020">
    <property type="term" value="C:membrane"/>
    <property type="evidence" value="ECO:0007669"/>
    <property type="project" value="UniProtKB-SubCell"/>
</dbReference>
<evidence type="ECO:0000259" key="5">
    <source>
        <dbReference type="Pfam" id="PF00149"/>
    </source>
</evidence>
<dbReference type="GO" id="GO:0006506">
    <property type="term" value="P:GPI anchor biosynthetic process"/>
    <property type="evidence" value="ECO:0007669"/>
    <property type="project" value="InterPro"/>
</dbReference>
<keyword evidence="3" id="KW-1133">Transmembrane helix</keyword>
<dbReference type="WBParaSite" id="ACAC_0000956601-mRNA-1">
    <property type="protein sequence ID" value="ACAC_0000956601-mRNA-1"/>
    <property type="gene ID" value="ACAC_0000956601"/>
</dbReference>
<evidence type="ECO:0000256" key="3">
    <source>
        <dbReference type="ARBA" id="ARBA00022989"/>
    </source>
</evidence>
<reference evidence="7" key="2">
    <citation type="submission" date="2017-02" db="UniProtKB">
        <authorList>
            <consortium name="WormBaseParasite"/>
        </authorList>
    </citation>
    <scope>IDENTIFICATION</scope>
</reference>
<dbReference type="SUPFAM" id="SSF56300">
    <property type="entry name" value="Metallo-dependent phosphatases"/>
    <property type="match status" value="1"/>
</dbReference>
<dbReference type="STRING" id="6313.A0A0K0DF53"/>
<dbReference type="InterPro" id="IPR004843">
    <property type="entry name" value="Calcineurin-like_PHP"/>
</dbReference>
<dbReference type="InterPro" id="IPR029052">
    <property type="entry name" value="Metallo-depent_PP-like"/>
</dbReference>
<feature type="domain" description="Calcineurin-like phosphoesterase" evidence="5">
    <location>
        <begin position="48"/>
        <end position="150"/>
    </location>
</feature>
<dbReference type="GO" id="GO:0016787">
    <property type="term" value="F:hydrolase activity"/>
    <property type="evidence" value="ECO:0007669"/>
    <property type="project" value="InterPro"/>
</dbReference>
<dbReference type="Proteomes" id="UP000035642">
    <property type="component" value="Unassembled WGS sequence"/>
</dbReference>
<dbReference type="AlphaFoldDB" id="A0A0K0DF53"/>
<comment type="subcellular location">
    <subcellularLocation>
        <location evidence="1">Membrane</location>
        <topology evidence="1">Multi-pass membrane protein</topology>
    </subcellularLocation>
</comment>
<dbReference type="PANTHER" id="PTHR13315">
    <property type="entry name" value="METALLO PHOSPHOESTERASE RELATED"/>
    <property type="match status" value="1"/>
</dbReference>
<dbReference type="InterPro" id="IPR033308">
    <property type="entry name" value="PGAP5/Cdc1/Ted1"/>
</dbReference>
<dbReference type="Pfam" id="PF00149">
    <property type="entry name" value="Metallophos"/>
    <property type="match status" value="1"/>
</dbReference>